<dbReference type="AlphaFoldDB" id="E4TZ55"/>
<name>E4TZ55_SULKY</name>
<keyword evidence="1" id="KW-0472">Membrane</keyword>
<evidence type="ECO:0000313" key="3">
    <source>
        <dbReference type="EMBL" id="ADR33054.1"/>
    </source>
</evidence>
<sequence length="384" mass="42524">MKALAFLFFFLGQILLAEPSVLTDPAPAPVTATEETTAAPTVETDVNALFSGVSTTAGLTLQFSDLPSHPYVGEIIPVTVKLTPVDIASGNIEYTLQNEEGIRIFSDTPRRSVKEDGVYDTFYFLVQSSSIRFPDITATLTSTGSVTEPLIGTALNAIPLSPPSGFANVLADKFEVINYKTTPYNNESNVVIFTVKASRCNIGDFSIPNAIKQGFESKFSNVGESQMTYYAIIPNTEQNLNFSFFNLKKQRYESIVIPIVVDDDTVSTQSDLSPTDARHTELKISAAAVVVAVLFGLFYWRRDKWYLYASSLPMFYIVYALLPNPTICVKKDAPIYLLPIKNGTIFEMTLQEEHLEAEKEVGEFIKVHLDDKVGWVNKRDLCSN</sequence>
<gene>
    <name evidence="3" type="ordered locus">Sulku_0387</name>
</gene>
<feature type="chain" id="PRO_5003190078" description="Periplasmic protein" evidence="2">
    <location>
        <begin position="18"/>
        <end position="384"/>
    </location>
</feature>
<keyword evidence="1" id="KW-1133">Transmembrane helix</keyword>
<dbReference type="eggNOG" id="ENOG5030HQY">
    <property type="taxonomic scope" value="Bacteria"/>
</dbReference>
<evidence type="ECO:0008006" key="5">
    <source>
        <dbReference type="Google" id="ProtNLM"/>
    </source>
</evidence>
<dbReference type="Proteomes" id="UP000008721">
    <property type="component" value="Chromosome"/>
</dbReference>
<dbReference type="KEGG" id="sku:Sulku_0387"/>
<dbReference type="HOGENOM" id="CLU_046111_0_0_7"/>
<dbReference type="OrthoDB" id="5372311at2"/>
<evidence type="ECO:0000256" key="2">
    <source>
        <dbReference type="SAM" id="SignalP"/>
    </source>
</evidence>
<organism evidence="3 4">
    <name type="scientific">Sulfuricurvum kujiense (strain ATCC BAA-921 / DSM 16994 / JCM 11577 / YK-1)</name>
    <dbReference type="NCBI Taxonomy" id="709032"/>
    <lineage>
        <taxon>Bacteria</taxon>
        <taxon>Pseudomonadati</taxon>
        <taxon>Campylobacterota</taxon>
        <taxon>Epsilonproteobacteria</taxon>
        <taxon>Campylobacterales</taxon>
        <taxon>Sulfurimonadaceae</taxon>
        <taxon>Sulfuricurvum</taxon>
    </lineage>
</organism>
<keyword evidence="4" id="KW-1185">Reference proteome</keyword>
<evidence type="ECO:0000313" key="4">
    <source>
        <dbReference type="Proteomes" id="UP000008721"/>
    </source>
</evidence>
<feature type="transmembrane region" description="Helical" evidence="1">
    <location>
        <begin position="282"/>
        <end position="300"/>
    </location>
</feature>
<keyword evidence="1" id="KW-0812">Transmembrane</keyword>
<dbReference type="RefSeq" id="WP_013459251.1">
    <property type="nucleotide sequence ID" value="NC_014762.1"/>
</dbReference>
<keyword evidence="2" id="KW-0732">Signal</keyword>
<dbReference type="EMBL" id="CP002355">
    <property type="protein sequence ID" value="ADR33054.1"/>
    <property type="molecule type" value="Genomic_DNA"/>
</dbReference>
<proteinExistence type="predicted"/>
<protein>
    <recommendedName>
        <fullName evidence="5">Periplasmic protein</fullName>
    </recommendedName>
</protein>
<accession>E4TZ55</accession>
<feature type="transmembrane region" description="Helical" evidence="1">
    <location>
        <begin position="305"/>
        <end position="322"/>
    </location>
</feature>
<evidence type="ECO:0000256" key="1">
    <source>
        <dbReference type="SAM" id="Phobius"/>
    </source>
</evidence>
<reference evidence="3 4" key="1">
    <citation type="journal article" date="2012" name="Stand. Genomic Sci.">
        <title>Complete genome sequence of the sulfur compounds oxidizing chemolithoautotroph Sulfuricurvum kujiense type strain (YK-1(T)).</title>
        <authorList>
            <person name="Han C."/>
            <person name="Kotsyurbenko O."/>
            <person name="Chertkov O."/>
            <person name="Held B."/>
            <person name="Lapidus A."/>
            <person name="Nolan M."/>
            <person name="Lucas S."/>
            <person name="Hammon N."/>
            <person name="Deshpande S."/>
            <person name="Cheng J.F."/>
            <person name="Tapia R."/>
            <person name="Goodwin L.A."/>
            <person name="Pitluck S."/>
            <person name="Liolios K."/>
            <person name="Pagani I."/>
            <person name="Ivanova N."/>
            <person name="Mavromatis K."/>
            <person name="Mikhailova N."/>
            <person name="Pati A."/>
            <person name="Chen A."/>
            <person name="Palaniappan K."/>
            <person name="Land M."/>
            <person name="Hauser L."/>
            <person name="Chang Y.J."/>
            <person name="Jeffries C.D."/>
            <person name="Brambilla E.M."/>
            <person name="Rohde M."/>
            <person name="Spring S."/>
            <person name="Sikorski J."/>
            <person name="Goker M."/>
            <person name="Woyke T."/>
            <person name="Bristow J."/>
            <person name="Eisen J.A."/>
            <person name="Markowitz V."/>
            <person name="Hugenholtz P."/>
            <person name="Kyrpides N.C."/>
            <person name="Klenk H.P."/>
            <person name="Detter J.C."/>
        </authorList>
    </citation>
    <scope>NUCLEOTIDE SEQUENCE [LARGE SCALE GENOMIC DNA]</scope>
    <source>
        <strain evidence="4">ATCC BAA-921 / DSM 16994 / JCM 11577 / YK-1</strain>
    </source>
</reference>
<feature type="signal peptide" evidence="2">
    <location>
        <begin position="1"/>
        <end position="17"/>
    </location>
</feature>
<dbReference type="STRING" id="709032.Sulku_0387"/>